<reference evidence="1 2" key="1">
    <citation type="submission" date="2019-05" db="EMBL/GenBank/DDBJ databases">
        <title>Another draft genome of Portunus trituberculatus and its Hox gene families provides insights of decapod evolution.</title>
        <authorList>
            <person name="Jeong J.-H."/>
            <person name="Song I."/>
            <person name="Kim S."/>
            <person name="Choi T."/>
            <person name="Kim D."/>
            <person name="Ryu S."/>
            <person name="Kim W."/>
        </authorList>
    </citation>
    <scope>NUCLEOTIDE SEQUENCE [LARGE SCALE GENOMIC DNA]</scope>
    <source>
        <tissue evidence="1">Muscle</tissue>
    </source>
</reference>
<organism evidence="1 2">
    <name type="scientific">Portunus trituberculatus</name>
    <name type="common">Swimming crab</name>
    <name type="synonym">Neptunus trituberculatus</name>
    <dbReference type="NCBI Taxonomy" id="210409"/>
    <lineage>
        <taxon>Eukaryota</taxon>
        <taxon>Metazoa</taxon>
        <taxon>Ecdysozoa</taxon>
        <taxon>Arthropoda</taxon>
        <taxon>Crustacea</taxon>
        <taxon>Multicrustacea</taxon>
        <taxon>Malacostraca</taxon>
        <taxon>Eumalacostraca</taxon>
        <taxon>Eucarida</taxon>
        <taxon>Decapoda</taxon>
        <taxon>Pleocyemata</taxon>
        <taxon>Brachyura</taxon>
        <taxon>Eubrachyura</taxon>
        <taxon>Portunoidea</taxon>
        <taxon>Portunidae</taxon>
        <taxon>Portuninae</taxon>
        <taxon>Portunus</taxon>
    </lineage>
</organism>
<evidence type="ECO:0000313" key="2">
    <source>
        <dbReference type="Proteomes" id="UP000324222"/>
    </source>
</evidence>
<name>A0A5B7ID09_PORTR</name>
<dbReference type="EMBL" id="VSRR010048730">
    <property type="protein sequence ID" value="MPC78554.1"/>
    <property type="molecule type" value="Genomic_DNA"/>
</dbReference>
<proteinExistence type="predicted"/>
<evidence type="ECO:0000313" key="1">
    <source>
        <dbReference type="EMBL" id="MPC78554.1"/>
    </source>
</evidence>
<dbReference type="AlphaFoldDB" id="A0A5B7ID09"/>
<sequence length="109" mass="12367">MFTSLFCNARVSPALPCLYCNVLPSWYTTLAPLTFTTLKLQATHKPSPSNAYNIQKAQHRNLHASLNSYRHALPRTTTTTTAINDHVYVMRVRRRVHVAGREVCGKGRR</sequence>
<keyword evidence="2" id="KW-1185">Reference proteome</keyword>
<gene>
    <name evidence="1" type="ORF">E2C01_073042</name>
</gene>
<dbReference type="Proteomes" id="UP000324222">
    <property type="component" value="Unassembled WGS sequence"/>
</dbReference>
<protein>
    <submittedName>
        <fullName evidence="1">Uncharacterized protein</fullName>
    </submittedName>
</protein>
<accession>A0A5B7ID09</accession>
<comment type="caution">
    <text evidence="1">The sequence shown here is derived from an EMBL/GenBank/DDBJ whole genome shotgun (WGS) entry which is preliminary data.</text>
</comment>